<evidence type="ECO:0000313" key="7">
    <source>
        <dbReference type="Proteomes" id="UP000312784"/>
    </source>
</evidence>
<dbReference type="EMBL" id="VEWL01000012">
    <property type="protein sequence ID" value="TNV12390.1"/>
    <property type="molecule type" value="Genomic_DNA"/>
</dbReference>
<keyword evidence="4" id="KW-1133">Transmembrane helix</keyword>
<reference evidence="6 7" key="1">
    <citation type="submission" date="2019-06" db="EMBL/GenBank/DDBJ databases">
        <title>Ochrobactrum cricket sp.nov., isolated from the insect Teleogryllus occipitalis living in deserted cropland.</title>
        <authorList>
            <person name="Hu M."/>
        </authorList>
    </citation>
    <scope>NUCLEOTIDE SEQUENCE [LARGE SCALE GENOMIC DNA]</scope>
    <source>
        <strain evidence="6 7">LCB8</strain>
    </source>
</reference>
<dbReference type="Proteomes" id="UP000312784">
    <property type="component" value="Unassembled WGS sequence"/>
</dbReference>
<comment type="caution">
    <text evidence="6">The sequence shown here is derived from an EMBL/GenBank/DDBJ whole genome shotgun (WGS) entry which is preliminary data.</text>
</comment>
<keyword evidence="7" id="KW-1185">Reference proteome</keyword>
<dbReference type="InterPro" id="IPR011662">
    <property type="entry name" value="Secretin/TonB_short_N"/>
</dbReference>
<keyword evidence="2 4" id="KW-0472">Membrane</keyword>
<feature type="transmembrane region" description="Helical" evidence="4">
    <location>
        <begin position="21"/>
        <end position="40"/>
    </location>
</feature>
<dbReference type="Pfam" id="PF07660">
    <property type="entry name" value="STN"/>
    <property type="match status" value="1"/>
</dbReference>
<evidence type="ECO:0000313" key="6">
    <source>
        <dbReference type="EMBL" id="TNV12390.1"/>
    </source>
</evidence>
<proteinExistence type="predicted"/>
<dbReference type="Gene3D" id="3.55.50.30">
    <property type="match status" value="1"/>
</dbReference>
<dbReference type="SMART" id="SM00965">
    <property type="entry name" value="STN"/>
    <property type="match status" value="1"/>
</dbReference>
<gene>
    <name evidence="6" type="ORF">FIC94_17600</name>
</gene>
<evidence type="ECO:0000259" key="5">
    <source>
        <dbReference type="SMART" id="SM00965"/>
    </source>
</evidence>
<evidence type="ECO:0000256" key="1">
    <source>
        <dbReference type="ARBA" id="ARBA00022448"/>
    </source>
</evidence>
<accession>A0ABY2Y2F8</accession>
<sequence>MQSGDEVSGIGDGNSARIRRSAGIITFLLAGTAMMSVPIVEQAKAQSATTSATSTKFNIPAQSLSTALIAFSRQTKLGIFVTSSLALGKKSTAVNGALSPEVALQRLLSGTGLTYTFTNQNTVRIMPPPPRHRMAP</sequence>
<keyword evidence="4" id="KW-0812">Transmembrane</keyword>
<organism evidence="6 7">
    <name type="scientific">Ochrobactrum teleogrylli</name>
    <dbReference type="NCBI Taxonomy" id="2479765"/>
    <lineage>
        <taxon>Bacteria</taxon>
        <taxon>Pseudomonadati</taxon>
        <taxon>Pseudomonadota</taxon>
        <taxon>Alphaproteobacteria</taxon>
        <taxon>Hyphomicrobiales</taxon>
        <taxon>Brucellaceae</taxon>
        <taxon>Brucella/Ochrobactrum group</taxon>
        <taxon>Ochrobactrum</taxon>
    </lineage>
</organism>
<protein>
    <recommendedName>
        <fullName evidence="5">Secretin/TonB short N-terminal domain-containing protein</fullName>
    </recommendedName>
</protein>
<name>A0ABY2Y2F8_9HYPH</name>
<keyword evidence="1" id="KW-0813">Transport</keyword>
<evidence type="ECO:0000256" key="4">
    <source>
        <dbReference type="SAM" id="Phobius"/>
    </source>
</evidence>
<keyword evidence="3" id="KW-0998">Cell outer membrane</keyword>
<feature type="domain" description="Secretin/TonB short N-terminal" evidence="5">
    <location>
        <begin position="77"/>
        <end position="128"/>
    </location>
</feature>
<evidence type="ECO:0000256" key="2">
    <source>
        <dbReference type="ARBA" id="ARBA00023136"/>
    </source>
</evidence>
<evidence type="ECO:0000256" key="3">
    <source>
        <dbReference type="ARBA" id="ARBA00023237"/>
    </source>
</evidence>